<evidence type="ECO:0008006" key="3">
    <source>
        <dbReference type="Google" id="ProtNLM"/>
    </source>
</evidence>
<dbReference type="SUPFAM" id="SSF56281">
    <property type="entry name" value="Metallo-hydrolase/oxidoreductase"/>
    <property type="match status" value="1"/>
</dbReference>
<protein>
    <recommendedName>
        <fullName evidence="3">DUF4336 domain-containing protein</fullName>
    </recommendedName>
</protein>
<dbReference type="InterPro" id="IPR025638">
    <property type="entry name" value="DUF4336"/>
</dbReference>
<dbReference type="OrthoDB" id="421671at2759"/>
<dbReference type="VEuPathDB" id="FungiDB:BD410DRAFT_787372"/>
<evidence type="ECO:0000313" key="1">
    <source>
        <dbReference type="EMBL" id="TDL23529.1"/>
    </source>
</evidence>
<evidence type="ECO:0000313" key="2">
    <source>
        <dbReference type="Proteomes" id="UP000294933"/>
    </source>
</evidence>
<proteinExistence type="predicted"/>
<keyword evidence="2" id="KW-1185">Reference proteome</keyword>
<dbReference type="PANTHER" id="PTHR33835:SF1">
    <property type="entry name" value="METALLO-BETA-LACTAMASE DOMAIN-CONTAINING PROTEIN"/>
    <property type="match status" value="1"/>
</dbReference>
<sequence length="242" mass="26862">MADIVAREVTTNVWTFSKPFLRANFLPFGGRSTAIKLTSGDVWILVSTPLSPETKSTISSIGPVKYLVAPDLVHNLYLAEYATEYPEAKVYGPPGLPEKLAKQGSTLKFTGVFEPTSATSPQHGYENDIEARLFSGHQNKEIAFLHKPSRTLIEADLVFNLPGKEQYSKSKDKSRVPLIGSLGPHSWLHPWLTRFTSTNKVETKRDASAVAEWDFDRIIPCHGDVIETDGKNAWKAAFSPFL</sequence>
<name>A0A4Y7Q9J3_9AGAM</name>
<dbReference type="AlphaFoldDB" id="A0A4Y7Q9J3"/>
<dbReference type="Pfam" id="PF14234">
    <property type="entry name" value="DUF4336"/>
    <property type="match status" value="1"/>
</dbReference>
<dbReference type="EMBL" id="ML170170">
    <property type="protein sequence ID" value="TDL23529.1"/>
    <property type="molecule type" value="Genomic_DNA"/>
</dbReference>
<dbReference type="PANTHER" id="PTHR33835">
    <property type="entry name" value="YALI0C07656P"/>
    <property type="match status" value="1"/>
</dbReference>
<accession>A0A4Y7Q9J3</accession>
<organism evidence="1 2">
    <name type="scientific">Rickenella mellea</name>
    <dbReference type="NCBI Taxonomy" id="50990"/>
    <lineage>
        <taxon>Eukaryota</taxon>
        <taxon>Fungi</taxon>
        <taxon>Dikarya</taxon>
        <taxon>Basidiomycota</taxon>
        <taxon>Agaricomycotina</taxon>
        <taxon>Agaricomycetes</taxon>
        <taxon>Hymenochaetales</taxon>
        <taxon>Rickenellaceae</taxon>
        <taxon>Rickenella</taxon>
    </lineage>
</organism>
<reference evidence="1 2" key="1">
    <citation type="submission" date="2018-06" db="EMBL/GenBank/DDBJ databases">
        <title>A transcriptomic atlas of mushroom development highlights an independent origin of complex multicellularity.</title>
        <authorList>
            <consortium name="DOE Joint Genome Institute"/>
            <person name="Krizsan K."/>
            <person name="Almasi E."/>
            <person name="Merenyi Z."/>
            <person name="Sahu N."/>
            <person name="Viragh M."/>
            <person name="Koszo T."/>
            <person name="Mondo S."/>
            <person name="Kiss B."/>
            <person name="Balint B."/>
            <person name="Kues U."/>
            <person name="Barry K."/>
            <person name="Hegedus J.C."/>
            <person name="Henrissat B."/>
            <person name="Johnson J."/>
            <person name="Lipzen A."/>
            <person name="Ohm R."/>
            <person name="Nagy I."/>
            <person name="Pangilinan J."/>
            <person name="Yan J."/>
            <person name="Xiong Y."/>
            <person name="Grigoriev I.V."/>
            <person name="Hibbett D.S."/>
            <person name="Nagy L.G."/>
        </authorList>
    </citation>
    <scope>NUCLEOTIDE SEQUENCE [LARGE SCALE GENOMIC DNA]</scope>
    <source>
        <strain evidence="1 2">SZMC22713</strain>
    </source>
</reference>
<gene>
    <name evidence="1" type="ORF">BD410DRAFT_787372</name>
</gene>
<dbReference type="InterPro" id="IPR036866">
    <property type="entry name" value="RibonucZ/Hydroxyglut_hydro"/>
</dbReference>
<dbReference type="Proteomes" id="UP000294933">
    <property type="component" value="Unassembled WGS sequence"/>
</dbReference>